<evidence type="ECO:0000313" key="2">
    <source>
        <dbReference type="Proteomes" id="UP000622687"/>
    </source>
</evidence>
<dbReference type="InterPro" id="IPR031002">
    <property type="entry name" value="D_pro_red_PrdA"/>
</dbReference>
<gene>
    <name evidence="1" type="primary">prdA</name>
    <name evidence="1" type="ORF">I6U51_24195</name>
</gene>
<dbReference type="CDD" id="cd11614">
    <property type="entry name" value="SAF_CpaB_FlgA_like"/>
    <property type="match status" value="1"/>
</dbReference>
<sequence length="704" mass="75870">MSMSAEHAMELKNELAVVCCRTEEGTVISADNLEDPGIFPDMVDSGLLTIPDNCLKIGEVLGAKLLKTIDSLTPITPDLVEGASVMTSEEETEAAAEELTEGSEKAVLKYNKKAGDTISVEDLENPMNFEKLEDSLLLTLHDAVLTREEVIGATLRVDAPALTPVTPDMLEGYEEEITMVEAPKATTSVSGGVLRIKIAEGKGIDIEVPLNIGGTTPAAPAVPQAPLAVKAQKAVAAAEVPAAKEVKLEEKVLRSLTRKYFKIDKVEFGPETKIEGTTLYIRENVSDDAVKVSNLVKSIKVDIITPDKYNTYSETIMDVQPIATKEADSKIGVGNTRVIDGVIVVVTGTDENGVQIGEFGSSEGILEENIQFGRPGAPDKGEIFIKTEVIIAAGTNMERPGPLAAHTATDFITQEIRDALKKLDDSLVARTEVFEQKRRPGKKKVVVVKEIMGQGAMHDNLILPVEPVGVLGGKPNVDLGNVPVVLSPLEVLDGGIHALTCIGPASKECSRHYWREPLVMEAMNDPEVDLCGVIFVGSPQINSEKFYVSERLGMTVEAMDVDGAVVTTEGFGNNHIDFASHIEQIGMRGIPCVGMSFCAVQGALVVGNPYMKYMVDNNKSEAGIENEVLSCNTLCPEDAVRALGMLKTAMAGEEVKASERKWNPNVKESNLELLEKTAGKSINRVENETVVPMSQKRLEKYSTK</sequence>
<name>A0A934HYP1_9CLOT</name>
<proteinExistence type="predicted"/>
<keyword evidence="1" id="KW-0560">Oxidoreductase</keyword>
<dbReference type="AlphaFoldDB" id="A0A934HYP1"/>
<evidence type="ECO:0000313" key="1">
    <source>
        <dbReference type="EMBL" id="MBI6875763.1"/>
    </source>
</evidence>
<dbReference type="Proteomes" id="UP000622687">
    <property type="component" value="Unassembled WGS sequence"/>
</dbReference>
<protein>
    <submittedName>
        <fullName evidence="1">D-proline reductase (Dithiol) proprotein PrdA</fullName>
        <ecNumber evidence="1">1.21.4.1</ecNumber>
    </submittedName>
</protein>
<dbReference type="RefSeq" id="WP_211145103.1">
    <property type="nucleotide sequence ID" value="NZ_JAEEGB010000058.1"/>
</dbReference>
<dbReference type="EC" id="1.21.4.1" evidence="1"/>
<accession>A0A934HYP1</accession>
<dbReference type="NCBIfam" id="TIGR04480">
    <property type="entry name" value="D_pro_red_PrdA"/>
    <property type="match status" value="1"/>
</dbReference>
<dbReference type="GO" id="GO:0050002">
    <property type="term" value="F:D-proline reductase activity"/>
    <property type="evidence" value="ECO:0007669"/>
    <property type="project" value="UniProtKB-EC"/>
</dbReference>
<reference evidence="1" key="1">
    <citation type="submission" date="2020-12" db="EMBL/GenBank/DDBJ databases">
        <title>Clostridium thailandense sp. nov., a novel acetogenic bacterium isolated from peat land soil in Thailand.</title>
        <authorList>
            <person name="Chaikitkaew S."/>
            <person name="Birkeland N.K."/>
        </authorList>
    </citation>
    <scope>NUCLEOTIDE SEQUENCE</scope>
    <source>
        <strain evidence="1">DSM 17425</strain>
    </source>
</reference>
<comment type="caution">
    <text evidence="1">The sequence shown here is derived from an EMBL/GenBank/DDBJ whole genome shotgun (WGS) entry which is preliminary data.</text>
</comment>
<dbReference type="Pfam" id="PF09338">
    <property type="entry name" value="Gly_reductase"/>
    <property type="match status" value="1"/>
</dbReference>
<dbReference type="InterPro" id="IPR015417">
    <property type="entry name" value="Gly_reductase_pB_sua/b"/>
</dbReference>
<dbReference type="EMBL" id="JAEEGB010000058">
    <property type="protein sequence ID" value="MBI6875763.1"/>
    <property type="molecule type" value="Genomic_DNA"/>
</dbReference>
<organism evidence="1 2">
    <name type="scientific">Clostridium aciditolerans</name>
    <dbReference type="NCBI Taxonomy" id="339861"/>
    <lineage>
        <taxon>Bacteria</taxon>
        <taxon>Bacillati</taxon>
        <taxon>Bacillota</taxon>
        <taxon>Clostridia</taxon>
        <taxon>Eubacteriales</taxon>
        <taxon>Clostridiaceae</taxon>
        <taxon>Clostridium</taxon>
    </lineage>
</organism>
<keyword evidence="2" id="KW-1185">Reference proteome</keyword>